<reference evidence="1" key="1">
    <citation type="journal article" date="2021" name="Environ. Microbiol.">
        <title>Gene family expansions and transcriptome signatures uncover fungal adaptations to wood decay.</title>
        <authorList>
            <person name="Hage H."/>
            <person name="Miyauchi S."/>
            <person name="Viragh M."/>
            <person name="Drula E."/>
            <person name="Min B."/>
            <person name="Chaduli D."/>
            <person name="Navarro D."/>
            <person name="Favel A."/>
            <person name="Norest M."/>
            <person name="Lesage-Meessen L."/>
            <person name="Balint B."/>
            <person name="Merenyi Z."/>
            <person name="de Eugenio L."/>
            <person name="Morin E."/>
            <person name="Martinez A.T."/>
            <person name="Baldrian P."/>
            <person name="Stursova M."/>
            <person name="Martinez M.J."/>
            <person name="Novotny C."/>
            <person name="Magnuson J.K."/>
            <person name="Spatafora J.W."/>
            <person name="Maurice S."/>
            <person name="Pangilinan J."/>
            <person name="Andreopoulos W."/>
            <person name="LaButti K."/>
            <person name="Hundley H."/>
            <person name="Na H."/>
            <person name="Kuo A."/>
            <person name="Barry K."/>
            <person name="Lipzen A."/>
            <person name="Henrissat B."/>
            <person name="Riley R."/>
            <person name="Ahrendt S."/>
            <person name="Nagy L.G."/>
            <person name="Grigoriev I.V."/>
            <person name="Martin F."/>
            <person name="Rosso M.N."/>
        </authorList>
    </citation>
    <scope>NUCLEOTIDE SEQUENCE</scope>
    <source>
        <strain evidence="1">CBS 384.51</strain>
    </source>
</reference>
<keyword evidence="2" id="KW-1185">Reference proteome</keyword>
<protein>
    <submittedName>
        <fullName evidence="1">Uncharacterized protein</fullName>
    </submittedName>
</protein>
<dbReference type="Proteomes" id="UP001055072">
    <property type="component" value="Unassembled WGS sequence"/>
</dbReference>
<gene>
    <name evidence="1" type="ORF">BDY19DRAFT_992108</name>
</gene>
<comment type="caution">
    <text evidence="1">The sequence shown here is derived from an EMBL/GenBank/DDBJ whole genome shotgun (WGS) entry which is preliminary data.</text>
</comment>
<sequence length="815" mass="89898">MATGLHIHQAALYVKATKLELEGSFDKAFQLYIKCAEEQLRLSRLSSNANIRDRHKSEAAKALERAEKIRAKKRDLVTPVVKDHFSEGEQLRVLQQSSMVNGVSYAVWNDPSTSVQTIDLHNPRLSPGQLEYGATWQTPQQPGVVCDSEDPPHPEDIVQHVVSDCSLCASIAVCIDHDLRFESNLGKASLYPQLSEDLTTAANLSKAYSLRVLFNGAYRKANRYIDSQLPAYSDGKLMCMSAGSKRELWPSLVEKAYMKLMGGYDFPGSLSTTDLHALIGWIPETIQISSSRFEREKTWRLISEAYNSGTCVLTVGTGVKLPEEHLLPLPLLPAHCYAVIGVVDEEGERTMTILDNWVEGVETLHDQDLHFAIGEMTLQENEKEVDKKNRSQLCNVSWDAMCTVFDVLLISWDPGVFKNQLSFHGIWTKDMSLDESLPRNFHARLSVQSDKEADIWILLTRHVIDTTSRKDEYIALDAEVEDGGISYDMGLTGAYTNNTHVLIKTRSRTATLLIVASYDGASEEVGFTITVYSSASIQWAGSPSSLPYSEKITGALTSKNAGGNATLPTFMLNPQYFLRIHPDKSAKPNAKSRMTLSLAGDRRVPFNASVVWSQGQRVTDMSKSDIALSTGAYKFGYTSSAKAISPGEYTIVVSAFEPKQTGPFSLKIDCSTRIEVTTIPQEGSGMFSKVVRGTWTAETAAGGPSFNMYMSNPVYELKLLTQSQVKTRLQLITPDGSTAINVTLFRSTSRHTLGTHVATSGPYSDSVCGVVTPQITLQSGSYFIVPSTYNPGVQTAFKLLVYTSSNMSVERIQLP</sequence>
<dbReference type="EMBL" id="MU274907">
    <property type="protein sequence ID" value="KAI0090683.1"/>
    <property type="molecule type" value="Genomic_DNA"/>
</dbReference>
<accession>A0ACB8U8Z1</accession>
<evidence type="ECO:0000313" key="1">
    <source>
        <dbReference type="EMBL" id="KAI0090683.1"/>
    </source>
</evidence>
<name>A0ACB8U8Z1_9APHY</name>
<proteinExistence type="predicted"/>
<organism evidence="1 2">
    <name type="scientific">Irpex rosettiformis</name>
    <dbReference type="NCBI Taxonomy" id="378272"/>
    <lineage>
        <taxon>Eukaryota</taxon>
        <taxon>Fungi</taxon>
        <taxon>Dikarya</taxon>
        <taxon>Basidiomycota</taxon>
        <taxon>Agaricomycotina</taxon>
        <taxon>Agaricomycetes</taxon>
        <taxon>Polyporales</taxon>
        <taxon>Irpicaceae</taxon>
        <taxon>Irpex</taxon>
    </lineage>
</organism>
<evidence type="ECO:0000313" key="2">
    <source>
        <dbReference type="Proteomes" id="UP001055072"/>
    </source>
</evidence>